<accession>A0A200Q7X0</accession>
<dbReference type="AlphaFoldDB" id="A0A200Q7X0"/>
<evidence type="ECO:0008006" key="3">
    <source>
        <dbReference type="Google" id="ProtNLM"/>
    </source>
</evidence>
<comment type="caution">
    <text evidence="1">The sequence shown here is derived from an EMBL/GenBank/DDBJ whole genome shotgun (WGS) entry which is preliminary data.</text>
</comment>
<keyword evidence="2" id="KW-1185">Reference proteome</keyword>
<evidence type="ECO:0000313" key="2">
    <source>
        <dbReference type="Proteomes" id="UP000195402"/>
    </source>
</evidence>
<dbReference type="EMBL" id="MVGT01002779">
    <property type="protein sequence ID" value="OVA06569.1"/>
    <property type="molecule type" value="Genomic_DNA"/>
</dbReference>
<dbReference type="Gene3D" id="2.120.10.80">
    <property type="entry name" value="Kelch-type beta propeller"/>
    <property type="match status" value="1"/>
</dbReference>
<gene>
    <name evidence="1" type="ORF">BVC80_1287g5</name>
</gene>
<dbReference type="InterPro" id="IPR015915">
    <property type="entry name" value="Kelch-typ_b-propeller"/>
</dbReference>
<dbReference type="SUPFAM" id="SSF117281">
    <property type="entry name" value="Kelch motif"/>
    <property type="match status" value="1"/>
</dbReference>
<organism evidence="1 2">
    <name type="scientific">Macleaya cordata</name>
    <name type="common">Five-seeded plume-poppy</name>
    <name type="synonym">Bocconia cordata</name>
    <dbReference type="NCBI Taxonomy" id="56857"/>
    <lineage>
        <taxon>Eukaryota</taxon>
        <taxon>Viridiplantae</taxon>
        <taxon>Streptophyta</taxon>
        <taxon>Embryophyta</taxon>
        <taxon>Tracheophyta</taxon>
        <taxon>Spermatophyta</taxon>
        <taxon>Magnoliopsida</taxon>
        <taxon>Ranunculales</taxon>
        <taxon>Papaveraceae</taxon>
        <taxon>Papaveroideae</taxon>
        <taxon>Macleaya</taxon>
    </lineage>
</organism>
<name>A0A200Q7X0_MACCD</name>
<evidence type="ECO:0000313" key="1">
    <source>
        <dbReference type="EMBL" id="OVA06569.1"/>
    </source>
</evidence>
<protein>
    <recommendedName>
        <fullName evidence="3">Kelch repeat type 1</fullName>
    </recommendedName>
</protein>
<proteinExistence type="predicted"/>
<dbReference type="Proteomes" id="UP000195402">
    <property type="component" value="Unassembled WGS sequence"/>
</dbReference>
<dbReference type="InParanoid" id="A0A200Q7X0"/>
<reference evidence="1 2" key="1">
    <citation type="journal article" date="2017" name="Mol. Plant">
        <title>The Genome of Medicinal Plant Macleaya cordata Provides New Insights into Benzylisoquinoline Alkaloids Metabolism.</title>
        <authorList>
            <person name="Liu X."/>
            <person name="Liu Y."/>
            <person name="Huang P."/>
            <person name="Ma Y."/>
            <person name="Qing Z."/>
            <person name="Tang Q."/>
            <person name="Cao H."/>
            <person name="Cheng P."/>
            <person name="Zheng Y."/>
            <person name="Yuan Z."/>
            <person name="Zhou Y."/>
            <person name="Liu J."/>
            <person name="Tang Z."/>
            <person name="Zhuo Y."/>
            <person name="Zhang Y."/>
            <person name="Yu L."/>
            <person name="Huang J."/>
            <person name="Yang P."/>
            <person name="Peng Q."/>
            <person name="Zhang J."/>
            <person name="Jiang W."/>
            <person name="Zhang Z."/>
            <person name="Lin K."/>
            <person name="Ro D.K."/>
            <person name="Chen X."/>
            <person name="Xiong X."/>
            <person name="Shang Y."/>
            <person name="Huang S."/>
            <person name="Zeng J."/>
        </authorList>
    </citation>
    <scope>NUCLEOTIDE SEQUENCE [LARGE SCALE GENOMIC DNA]</scope>
    <source>
        <strain evidence="2">cv. BLH2017</strain>
        <tissue evidence="1">Root</tissue>
    </source>
</reference>
<sequence>MDPNNWLVVGERIEDLETMIISTWNDSEFQRSWWKIERNVEKKITVIKKLHDSHNDKLKGISTVWVNSHLYCTGGKNALGICSNQAMSYNFLEEDWNKAHDIDIPRSDHVSLSLKISESYVFGGNQEKFASRFSTTKHGGEEIGFSINNPQSFGDEVESFALHFIKKKQHDAVAYFWMPRGEGFNVVQYTFASRRWDLIP</sequence>